<evidence type="ECO:0000256" key="3">
    <source>
        <dbReference type="ARBA" id="ARBA00022527"/>
    </source>
</evidence>
<name>A0A8S1NBQ9_PARPR</name>
<dbReference type="PANTHER" id="PTHR24350">
    <property type="entry name" value="SERINE/THREONINE-PROTEIN KINASE IAL-RELATED"/>
    <property type="match status" value="1"/>
</dbReference>
<evidence type="ECO:0000256" key="1">
    <source>
        <dbReference type="ARBA" id="ARBA00001946"/>
    </source>
</evidence>
<keyword evidence="5" id="KW-0479">Metal-binding</keyword>
<feature type="cross-link" description="Glycyl lysine isopeptide (Lys-Gly) (interchain with G-Cter in SUMO2)" evidence="16">
    <location>
        <position position="139"/>
    </location>
</feature>
<organism evidence="19 20">
    <name type="scientific">Paramecium primaurelia</name>
    <dbReference type="NCBI Taxonomy" id="5886"/>
    <lineage>
        <taxon>Eukaryota</taxon>
        <taxon>Sar</taxon>
        <taxon>Alveolata</taxon>
        <taxon>Ciliophora</taxon>
        <taxon>Intramacronucleata</taxon>
        <taxon>Oligohymenophorea</taxon>
        <taxon>Peniculida</taxon>
        <taxon>Parameciidae</taxon>
        <taxon>Paramecium</taxon>
    </lineage>
</organism>
<keyword evidence="8" id="KW-0418">Kinase</keyword>
<evidence type="ECO:0000256" key="9">
    <source>
        <dbReference type="ARBA" id="ARBA00022837"/>
    </source>
</evidence>
<evidence type="ECO:0000256" key="13">
    <source>
        <dbReference type="ARBA" id="ARBA00048679"/>
    </source>
</evidence>
<protein>
    <recommendedName>
        <fullName evidence="2">non-specific serine/threonine protein kinase</fullName>
        <ecNumber evidence="2">2.7.11.1</ecNumber>
    </recommendedName>
</protein>
<evidence type="ECO:0000256" key="14">
    <source>
        <dbReference type="PIRSR" id="PIRSR630616-1"/>
    </source>
</evidence>
<keyword evidence="20" id="KW-1185">Reference proteome</keyword>
<keyword evidence="17" id="KW-0812">Transmembrane</keyword>
<comment type="caution">
    <text evidence="19">The sequence shown here is derived from an EMBL/GenBank/DDBJ whole genome shotgun (WGS) entry which is preliminary data.</text>
</comment>
<dbReference type="FunFam" id="3.30.200.20:FF:000315">
    <property type="entry name" value="Calcium-dependent protein kinase 3"/>
    <property type="match status" value="1"/>
</dbReference>
<evidence type="ECO:0000313" key="20">
    <source>
        <dbReference type="Proteomes" id="UP000688137"/>
    </source>
</evidence>
<dbReference type="GO" id="GO:0004674">
    <property type="term" value="F:protein serine/threonine kinase activity"/>
    <property type="evidence" value="ECO:0007669"/>
    <property type="project" value="UniProtKB-KW"/>
</dbReference>
<evidence type="ECO:0000259" key="18">
    <source>
        <dbReference type="PROSITE" id="PS50011"/>
    </source>
</evidence>
<dbReference type="Pfam" id="PF00069">
    <property type="entry name" value="Pkinase"/>
    <property type="match status" value="1"/>
</dbReference>
<feature type="binding site" evidence="15">
    <location>
        <position position="155"/>
    </location>
    <ligand>
        <name>ATP</name>
        <dbReference type="ChEBI" id="CHEBI:30616"/>
    </ligand>
</feature>
<dbReference type="AlphaFoldDB" id="A0A8S1NBQ9"/>
<dbReference type="InterPro" id="IPR008271">
    <property type="entry name" value="Ser/Thr_kinase_AS"/>
</dbReference>
<keyword evidence="10 15" id="KW-0067">ATP-binding</keyword>
<comment type="catalytic activity">
    <reaction evidence="12">
        <text>L-threonyl-[protein] + ATP = O-phospho-L-threonyl-[protein] + ADP + H(+)</text>
        <dbReference type="Rhea" id="RHEA:46608"/>
        <dbReference type="Rhea" id="RHEA-COMP:11060"/>
        <dbReference type="Rhea" id="RHEA-COMP:11605"/>
        <dbReference type="ChEBI" id="CHEBI:15378"/>
        <dbReference type="ChEBI" id="CHEBI:30013"/>
        <dbReference type="ChEBI" id="CHEBI:30616"/>
        <dbReference type="ChEBI" id="CHEBI:61977"/>
        <dbReference type="ChEBI" id="CHEBI:456216"/>
        <dbReference type="EC" id="2.7.11.1"/>
    </reaction>
</comment>
<comment type="similarity">
    <text evidence="11">Belongs to the protein kinase superfamily. Ser/Thr protein kinase family. CDPK subfamily.</text>
</comment>
<proteinExistence type="inferred from homology"/>
<evidence type="ECO:0000256" key="10">
    <source>
        <dbReference type="ARBA" id="ARBA00022840"/>
    </source>
</evidence>
<comment type="cofactor">
    <cofactor evidence="1">
        <name>Mg(2+)</name>
        <dbReference type="ChEBI" id="CHEBI:18420"/>
    </cofactor>
</comment>
<feature type="active site" description="Proton acceptor" evidence="14">
    <location>
        <position position="137"/>
    </location>
</feature>
<keyword evidence="4" id="KW-0808">Transferase</keyword>
<dbReference type="InterPro" id="IPR000719">
    <property type="entry name" value="Prot_kinase_dom"/>
</dbReference>
<feature type="domain" description="Protein kinase" evidence="18">
    <location>
        <begin position="15"/>
        <end position="252"/>
    </location>
</feature>
<feature type="transmembrane region" description="Helical" evidence="17">
    <location>
        <begin position="24"/>
        <end position="43"/>
    </location>
</feature>
<dbReference type="PROSITE" id="PS00108">
    <property type="entry name" value="PROTEIN_KINASE_ST"/>
    <property type="match status" value="1"/>
</dbReference>
<evidence type="ECO:0000256" key="16">
    <source>
        <dbReference type="PIRSR" id="PIRSR630616-3"/>
    </source>
</evidence>
<evidence type="ECO:0000256" key="6">
    <source>
        <dbReference type="ARBA" id="ARBA00022737"/>
    </source>
</evidence>
<evidence type="ECO:0000313" key="19">
    <source>
        <dbReference type="EMBL" id="CAD8087441.1"/>
    </source>
</evidence>
<dbReference type="PROSITE" id="PS50011">
    <property type="entry name" value="PROTEIN_KINASE_DOM"/>
    <property type="match status" value="1"/>
</dbReference>
<dbReference type="FunFam" id="1.10.510.10:FF:000673">
    <property type="entry name" value="CAMK family protein kinase"/>
    <property type="match status" value="1"/>
</dbReference>
<evidence type="ECO:0000256" key="2">
    <source>
        <dbReference type="ARBA" id="ARBA00012513"/>
    </source>
</evidence>
<keyword evidence="17" id="KW-0472">Membrane</keyword>
<evidence type="ECO:0000256" key="12">
    <source>
        <dbReference type="ARBA" id="ARBA00047899"/>
    </source>
</evidence>
<dbReference type="EC" id="2.7.11.1" evidence="2"/>
<gene>
    <name evidence="19" type="ORF">PPRIM_AZ9-3.1.T0780201</name>
</gene>
<dbReference type="EMBL" id="CAJJDM010000081">
    <property type="protein sequence ID" value="CAD8087441.1"/>
    <property type="molecule type" value="Genomic_DNA"/>
</dbReference>
<accession>A0A8S1NBQ9</accession>
<keyword evidence="9" id="KW-0106">Calcium</keyword>
<comment type="catalytic activity">
    <reaction evidence="13">
        <text>L-seryl-[protein] + ATP = O-phospho-L-seryl-[protein] + ADP + H(+)</text>
        <dbReference type="Rhea" id="RHEA:17989"/>
        <dbReference type="Rhea" id="RHEA-COMP:9863"/>
        <dbReference type="Rhea" id="RHEA-COMP:11604"/>
        <dbReference type="ChEBI" id="CHEBI:15378"/>
        <dbReference type="ChEBI" id="CHEBI:29999"/>
        <dbReference type="ChEBI" id="CHEBI:30616"/>
        <dbReference type="ChEBI" id="CHEBI:83421"/>
        <dbReference type="ChEBI" id="CHEBI:456216"/>
        <dbReference type="EC" id="2.7.11.1"/>
    </reaction>
</comment>
<evidence type="ECO:0000256" key="7">
    <source>
        <dbReference type="ARBA" id="ARBA00022741"/>
    </source>
</evidence>
<dbReference type="GO" id="GO:0046872">
    <property type="term" value="F:metal ion binding"/>
    <property type="evidence" value="ECO:0007669"/>
    <property type="project" value="UniProtKB-KW"/>
</dbReference>
<dbReference type="GO" id="GO:0005524">
    <property type="term" value="F:ATP binding"/>
    <property type="evidence" value="ECO:0007669"/>
    <property type="project" value="UniProtKB-KW"/>
</dbReference>
<dbReference type="OMA" id="LFFKFGI"/>
<keyword evidence="6" id="KW-0677">Repeat</keyword>
<keyword evidence="17" id="KW-1133">Transmembrane helix</keyword>
<reference evidence="19" key="1">
    <citation type="submission" date="2021-01" db="EMBL/GenBank/DDBJ databases">
        <authorList>
            <consortium name="Genoscope - CEA"/>
            <person name="William W."/>
        </authorList>
    </citation>
    <scope>NUCLEOTIDE SEQUENCE</scope>
</reference>
<evidence type="ECO:0000256" key="17">
    <source>
        <dbReference type="SAM" id="Phobius"/>
    </source>
</evidence>
<dbReference type="Proteomes" id="UP000688137">
    <property type="component" value="Unassembled WGS sequence"/>
</dbReference>
<feature type="binding site" evidence="15">
    <location>
        <position position="44"/>
    </location>
    <ligand>
        <name>ATP</name>
        <dbReference type="ChEBI" id="CHEBI:30616"/>
    </ligand>
</feature>
<dbReference type="InterPro" id="IPR030616">
    <property type="entry name" value="Aur-like"/>
</dbReference>
<evidence type="ECO:0000256" key="11">
    <source>
        <dbReference type="ARBA" id="ARBA00024334"/>
    </source>
</evidence>
<evidence type="ECO:0000256" key="4">
    <source>
        <dbReference type="ARBA" id="ARBA00022679"/>
    </source>
</evidence>
<keyword evidence="7 15" id="KW-0547">Nucleotide-binding</keyword>
<sequence length="361" mass="40343">MIEQFQVQGSKDKYIVYNKVLGKGAYGVVLLAKAVILGSYHAAKIISKKSLSQTDISNLRNEINIQSKLTHPNIVAMVEAFEDNEYLYMLLEYCNGGCLFTNIQLSGPLREDKALQYFVKIVKAVQYLHSKNVLHRDIKLSNLLLTSEDQIKLADFTWSTSLYGGYVSPQICGTLEYMPPEVIGNKVQNEKLDIWSLGIVLYEMLHNDFPKIGQLFFKFGISDECKLLVKQMLENDPNRRPTTAEILISPWVRRFHRYKELSINIIKSSNNLQDQKGINQFSFQTGSPLGSPLRAGLGTPQINGLGSPLRNQLGSSFGFSLNNGLGSPLGSPMQSPMNSPLPNIGKRVATEPTRISVQKLV</sequence>
<keyword evidence="3" id="KW-0723">Serine/threonine-protein kinase</keyword>
<dbReference type="SMART" id="SM00220">
    <property type="entry name" value="S_TKc"/>
    <property type="match status" value="1"/>
</dbReference>
<evidence type="ECO:0000256" key="15">
    <source>
        <dbReference type="PIRSR" id="PIRSR630616-2"/>
    </source>
</evidence>
<evidence type="ECO:0000256" key="5">
    <source>
        <dbReference type="ARBA" id="ARBA00022723"/>
    </source>
</evidence>
<evidence type="ECO:0000256" key="8">
    <source>
        <dbReference type="ARBA" id="ARBA00022777"/>
    </source>
</evidence>